<sequence>MWLIALIPVEGHFGGGAPVDIKNLAGDKVCGIRSQEGDCGGNIFRAAYTPQGNKTIAKVGGIVRNVGITWDLNQSRTNRVNTDMAGCQLNGKLTCEGDNGPLVAA</sequence>
<dbReference type="EMBL" id="BIFS01000001">
    <property type="protein sequence ID" value="GCE19941.1"/>
    <property type="molecule type" value="Genomic_DNA"/>
</dbReference>
<dbReference type="Proteomes" id="UP000287188">
    <property type="component" value="Unassembled WGS sequence"/>
</dbReference>
<name>A0A402ALD4_9CHLR</name>
<protein>
    <submittedName>
        <fullName evidence="1">Uncharacterized protein</fullName>
    </submittedName>
</protein>
<proteinExistence type="predicted"/>
<reference evidence="2" key="1">
    <citation type="submission" date="2018-12" db="EMBL/GenBank/DDBJ databases">
        <title>Tengunoibacter tsumagoiensis gen. nov., sp. nov., Dictyobacter kobayashii sp. nov., D. alpinus sp. nov., and D. joshuensis sp. nov. and description of Dictyobacteraceae fam. nov. within the order Ktedonobacterales isolated from Tengu-no-mugimeshi.</title>
        <authorList>
            <person name="Wang C.M."/>
            <person name="Zheng Y."/>
            <person name="Sakai Y."/>
            <person name="Toyoda A."/>
            <person name="Minakuchi Y."/>
            <person name="Abe K."/>
            <person name="Yokota A."/>
            <person name="Yabe S."/>
        </authorList>
    </citation>
    <scope>NUCLEOTIDE SEQUENCE [LARGE SCALE GENOMIC DNA]</scope>
    <source>
        <strain evidence="2">Uno11</strain>
    </source>
</reference>
<evidence type="ECO:0000313" key="1">
    <source>
        <dbReference type="EMBL" id="GCE19941.1"/>
    </source>
</evidence>
<comment type="caution">
    <text evidence="1">The sequence shown here is derived from an EMBL/GenBank/DDBJ whole genome shotgun (WGS) entry which is preliminary data.</text>
</comment>
<evidence type="ECO:0000313" key="2">
    <source>
        <dbReference type="Proteomes" id="UP000287188"/>
    </source>
</evidence>
<organism evidence="1 2">
    <name type="scientific">Dictyobacter kobayashii</name>
    <dbReference type="NCBI Taxonomy" id="2014872"/>
    <lineage>
        <taxon>Bacteria</taxon>
        <taxon>Bacillati</taxon>
        <taxon>Chloroflexota</taxon>
        <taxon>Ktedonobacteria</taxon>
        <taxon>Ktedonobacterales</taxon>
        <taxon>Dictyobacteraceae</taxon>
        <taxon>Dictyobacter</taxon>
    </lineage>
</organism>
<gene>
    <name evidence="1" type="ORF">KDK_37410</name>
</gene>
<dbReference type="AlphaFoldDB" id="A0A402ALD4"/>
<keyword evidence="2" id="KW-1185">Reference proteome</keyword>
<accession>A0A402ALD4</accession>